<dbReference type="GO" id="GO:0030677">
    <property type="term" value="C:ribonuclease P complex"/>
    <property type="evidence" value="ECO:0007669"/>
    <property type="project" value="InterPro"/>
</dbReference>
<organism evidence="2 3">
    <name type="scientific">Infirmifilum uzonense</name>
    <dbReference type="NCBI Taxonomy" id="1550241"/>
    <lineage>
        <taxon>Archaea</taxon>
        <taxon>Thermoproteota</taxon>
        <taxon>Thermoprotei</taxon>
        <taxon>Thermofilales</taxon>
        <taxon>Thermofilaceae</taxon>
        <taxon>Infirmifilum</taxon>
    </lineage>
</organism>
<sequence length="103" mass="11777">MRDVKHRYVVVRVKDSSKSPEEIEGLVTSLILQLFGVDGLSRVLPKVVYRNDRGISVIRVRREGLKIFRASLTLDRSSSIYVMKTTGTLRKASRIADSWRDEV</sequence>
<dbReference type="AlphaFoldDB" id="A0A0F7FJH8"/>
<keyword evidence="1" id="KW-0819">tRNA processing</keyword>
<dbReference type="Gene3D" id="3.30.70.3250">
    <property type="entry name" value="Ribonuclease P, Pop5 subunit"/>
    <property type="match status" value="1"/>
</dbReference>
<keyword evidence="3" id="KW-1185">Reference proteome</keyword>
<dbReference type="GO" id="GO:0001682">
    <property type="term" value="P:tRNA 5'-leader removal"/>
    <property type="evidence" value="ECO:0007669"/>
    <property type="project" value="InterPro"/>
</dbReference>
<evidence type="ECO:0000256" key="1">
    <source>
        <dbReference type="ARBA" id="ARBA00022694"/>
    </source>
</evidence>
<evidence type="ECO:0000313" key="3">
    <source>
        <dbReference type="Proteomes" id="UP000067434"/>
    </source>
</evidence>
<dbReference type="SUPFAM" id="SSF160350">
    <property type="entry name" value="Rnp2-like"/>
    <property type="match status" value="1"/>
</dbReference>
<dbReference type="EMBL" id="CP009961">
    <property type="protein sequence ID" value="AKG39190.1"/>
    <property type="molecule type" value="Genomic_DNA"/>
</dbReference>
<dbReference type="HOGENOM" id="CLU_2217189_0_0_2"/>
<dbReference type="RefSeq" id="WP_052884745.1">
    <property type="nucleotide sequence ID" value="NZ_CP009961.1"/>
</dbReference>
<reference evidence="2 3" key="1">
    <citation type="journal article" date="2015" name="Stand. Genomic Sci.">
        <title>Complete genome sequence of and proposal of Thermofilum uzonense sp. nov. a novel hyperthermophilic crenarchaeon and emended description of the genus Thermofilum.</title>
        <authorList>
            <person name="Toshchakov S.V."/>
            <person name="Korzhenkov A.A."/>
            <person name="Samarov N.I."/>
            <person name="Mazunin I.O."/>
            <person name="Mozhey O.I."/>
            <person name="Shmyr I.S."/>
            <person name="Derbikova K.S."/>
            <person name="Taranov E.A."/>
            <person name="Dominova I.N."/>
            <person name="Bonch-Osmolovskaya E.A."/>
            <person name="Patrushev M.V."/>
            <person name="Podosokorskaya O.A."/>
            <person name="Kublanov I.V."/>
        </authorList>
    </citation>
    <scope>NUCLEOTIDE SEQUENCE [LARGE SCALE GENOMIC DNA]</scope>
    <source>
        <strain evidence="2 3">1807-2</strain>
    </source>
</reference>
<dbReference type="GeneID" id="25402172"/>
<accession>A0A0F7FJH8</accession>
<protein>
    <submittedName>
        <fullName evidence="2">Uncharacterized protein</fullName>
    </submittedName>
</protein>
<dbReference type="InterPro" id="IPR038085">
    <property type="entry name" value="Rnp2-like_sf"/>
</dbReference>
<evidence type="ECO:0000313" key="2">
    <source>
        <dbReference type="EMBL" id="AKG39190.1"/>
    </source>
</evidence>
<dbReference type="KEGG" id="thf:MA03_08035"/>
<proteinExistence type="predicted"/>
<dbReference type="InterPro" id="IPR002759">
    <property type="entry name" value="Pop5/Rpp14/Rnp2-like"/>
</dbReference>
<name>A0A0F7FJH8_9CREN</name>
<dbReference type="STRING" id="1550241.MA03_08035"/>
<dbReference type="Proteomes" id="UP000067434">
    <property type="component" value="Chromosome"/>
</dbReference>
<dbReference type="Pfam" id="PF01900">
    <property type="entry name" value="RNase_P_Rpp14"/>
    <property type="match status" value="1"/>
</dbReference>
<gene>
    <name evidence="2" type="ORF">MA03_08035</name>
</gene>
<dbReference type="PATRIC" id="fig|1550241.5.peg.1664"/>